<reference evidence="1" key="1">
    <citation type="submission" date="2019-05" db="EMBL/GenBank/DDBJ databases">
        <title>Annotation for the trematode Paragonimus heterotremus.</title>
        <authorList>
            <person name="Choi Y.-J."/>
        </authorList>
    </citation>
    <scope>NUCLEOTIDE SEQUENCE</scope>
    <source>
        <strain evidence="1">LC</strain>
    </source>
</reference>
<keyword evidence="2" id="KW-1185">Reference proteome</keyword>
<accession>A0A8J4WUM7</accession>
<comment type="caution">
    <text evidence="1">The sequence shown here is derived from an EMBL/GenBank/DDBJ whole genome shotgun (WGS) entry which is preliminary data.</text>
</comment>
<name>A0A8J4WUM7_9TREM</name>
<dbReference type="Gene3D" id="3.30.450.200">
    <property type="match status" value="1"/>
</dbReference>
<dbReference type="AlphaFoldDB" id="A0A8J4WUM7"/>
<sequence>MFDLCGRVARSIANYYISFERAGTGYVVRRKYPPDSSDVYAARILEFGFTCCTERRVGEDFVIVFTDERGTLEFVFCHWPNDQVILCLASGLPWFGCFHGLLDIIWRNDLYRDSRWHVLHPFLSRLMTTGPPPPSVDHVTCSDPFSISRHIKFRIPTSNSPHNLKYVMEYYNALDTSLWIHIFVWLESKPMKNSLVPSERIVFSYFAWFCCYFIETSLS</sequence>
<proteinExistence type="predicted"/>
<dbReference type="EMBL" id="LUCH01005770">
    <property type="protein sequence ID" value="KAF5397792.1"/>
    <property type="molecule type" value="Genomic_DNA"/>
</dbReference>
<dbReference type="Proteomes" id="UP000748531">
    <property type="component" value="Unassembled WGS sequence"/>
</dbReference>
<protein>
    <submittedName>
        <fullName evidence="1">Uncharacterized protein</fullName>
    </submittedName>
</protein>
<gene>
    <name evidence="1" type="ORF">PHET_08793</name>
</gene>
<evidence type="ECO:0000313" key="1">
    <source>
        <dbReference type="EMBL" id="KAF5397792.1"/>
    </source>
</evidence>
<organism evidence="1 2">
    <name type="scientific">Paragonimus heterotremus</name>
    <dbReference type="NCBI Taxonomy" id="100268"/>
    <lineage>
        <taxon>Eukaryota</taxon>
        <taxon>Metazoa</taxon>
        <taxon>Spiralia</taxon>
        <taxon>Lophotrochozoa</taxon>
        <taxon>Platyhelminthes</taxon>
        <taxon>Trematoda</taxon>
        <taxon>Digenea</taxon>
        <taxon>Plagiorchiida</taxon>
        <taxon>Troglotremata</taxon>
        <taxon>Troglotrematidae</taxon>
        <taxon>Paragonimus</taxon>
    </lineage>
</organism>
<evidence type="ECO:0000313" key="2">
    <source>
        <dbReference type="Proteomes" id="UP000748531"/>
    </source>
</evidence>
<dbReference type="OrthoDB" id="206724at2759"/>